<dbReference type="Pfam" id="PF03167">
    <property type="entry name" value="UDG"/>
    <property type="match status" value="1"/>
</dbReference>
<gene>
    <name evidence="11" type="ORF">D2T31_17680</name>
</gene>
<dbReference type="GO" id="GO:0097506">
    <property type="term" value="F:deaminated base DNA N-glycosylase activity"/>
    <property type="evidence" value="ECO:0007669"/>
    <property type="project" value="UniProtKB-ARBA"/>
</dbReference>
<accession>A0A443K2Y7</accession>
<dbReference type="PANTHER" id="PTHR33693:SF9">
    <property type="entry name" value="TYPE-4 URACIL-DNA GLYCOSYLASE"/>
    <property type="match status" value="1"/>
</dbReference>
<evidence type="ECO:0000256" key="4">
    <source>
        <dbReference type="ARBA" id="ARBA00022723"/>
    </source>
</evidence>
<dbReference type="NCBIfam" id="TIGR03914">
    <property type="entry name" value="UDG_fam_dom"/>
    <property type="match status" value="1"/>
</dbReference>
<reference evidence="11 12" key="1">
    <citation type="submission" date="2019-01" db="EMBL/GenBank/DDBJ databases">
        <title>Sinorhodobacter populi sp. nov. isolated from the symptomatic bark tissue of Populus euramericana canker.</title>
        <authorList>
            <person name="Xu G."/>
        </authorList>
    </citation>
    <scope>NUCLEOTIDE SEQUENCE [LARGE SCALE GENOMIC DNA]</scope>
    <source>
        <strain evidence="11 12">D19-10-3-21</strain>
    </source>
</reference>
<keyword evidence="3" id="KW-0004">4Fe-4S</keyword>
<proteinExistence type="inferred from homology"/>
<evidence type="ECO:0000256" key="7">
    <source>
        <dbReference type="ARBA" id="ARBA00023004"/>
    </source>
</evidence>
<dbReference type="SUPFAM" id="SSF52141">
    <property type="entry name" value="Uracil-DNA glycosylase-like"/>
    <property type="match status" value="1"/>
</dbReference>
<keyword evidence="8" id="KW-0411">Iron-sulfur</keyword>
<evidence type="ECO:0000256" key="3">
    <source>
        <dbReference type="ARBA" id="ARBA00022485"/>
    </source>
</evidence>
<dbReference type="InterPro" id="IPR051536">
    <property type="entry name" value="UDG_Type-4/5"/>
</dbReference>
<dbReference type="PANTHER" id="PTHR33693">
    <property type="entry name" value="TYPE-5 URACIL-DNA GLYCOSYLASE"/>
    <property type="match status" value="1"/>
</dbReference>
<evidence type="ECO:0000256" key="9">
    <source>
        <dbReference type="ARBA" id="ARBA00023204"/>
    </source>
</evidence>
<dbReference type="SMART" id="SM00986">
    <property type="entry name" value="UDG"/>
    <property type="match status" value="1"/>
</dbReference>
<keyword evidence="5" id="KW-0227">DNA damage</keyword>
<evidence type="ECO:0000259" key="10">
    <source>
        <dbReference type="SMART" id="SM00986"/>
    </source>
</evidence>
<evidence type="ECO:0000256" key="2">
    <source>
        <dbReference type="ARBA" id="ARBA00019403"/>
    </source>
</evidence>
<reference evidence="11 12" key="2">
    <citation type="submission" date="2019-01" db="EMBL/GenBank/DDBJ databases">
        <authorList>
            <person name="Li Y."/>
        </authorList>
    </citation>
    <scope>NUCLEOTIDE SEQUENCE [LARGE SCALE GENOMIC DNA]</scope>
    <source>
        <strain evidence="11 12">D19-10-3-21</strain>
    </source>
</reference>
<dbReference type="RefSeq" id="WP_128238362.1">
    <property type="nucleotide sequence ID" value="NZ_SAUX01000024.1"/>
</dbReference>
<keyword evidence="4" id="KW-0479">Metal-binding</keyword>
<dbReference type="CDD" id="cd10030">
    <property type="entry name" value="UDG-F4_TTUDGA_SPO1dp_like"/>
    <property type="match status" value="1"/>
</dbReference>
<dbReference type="Proteomes" id="UP000285295">
    <property type="component" value="Unassembled WGS sequence"/>
</dbReference>
<dbReference type="GO" id="GO:0006281">
    <property type="term" value="P:DNA repair"/>
    <property type="evidence" value="ECO:0007669"/>
    <property type="project" value="UniProtKB-KW"/>
</dbReference>
<evidence type="ECO:0000256" key="8">
    <source>
        <dbReference type="ARBA" id="ARBA00023014"/>
    </source>
</evidence>
<sequence>MSTAEVEASSLSALARAEAACTRCPLYRDTTQVVPGEGPDQARLMVVGEQPGDREDLAGRPFVGPAGRLFDAALAEAGIPRDAIFLTNAVKHFKFEQRGKRRLHKRPNAGEIRHCKWWLGQERKLVAPAVILAMGATAVQSLLGRAVSISSLRGRVGKLEDGTPIIATVHPSYLLRIRDSADREKEHAAFVADLMRGWELAG</sequence>
<dbReference type="AlphaFoldDB" id="A0A443K2Y7"/>
<evidence type="ECO:0000313" key="12">
    <source>
        <dbReference type="Proteomes" id="UP000285295"/>
    </source>
</evidence>
<keyword evidence="7" id="KW-0408">Iron</keyword>
<dbReference type="SMART" id="SM00987">
    <property type="entry name" value="UreE_C"/>
    <property type="match status" value="1"/>
</dbReference>
<dbReference type="InterPro" id="IPR005273">
    <property type="entry name" value="Ura-DNA_glyco_family4"/>
</dbReference>
<dbReference type="InterPro" id="IPR036895">
    <property type="entry name" value="Uracil-DNA_glycosylase-like_sf"/>
</dbReference>
<dbReference type="GO" id="GO:0051539">
    <property type="term" value="F:4 iron, 4 sulfur cluster binding"/>
    <property type="evidence" value="ECO:0007669"/>
    <property type="project" value="UniProtKB-KW"/>
</dbReference>
<comment type="similarity">
    <text evidence="1">Belongs to the uracil-DNA glycosylase (UDG) superfamily. Type 4 (UDGa) family.</text>
</comment>
<evidence type="ECO:0000256" key="5">
    <source>
        <dbReference type="ARBA" id="ARBA00022763"/>
    </source>
</evidence>
<evidence type="ECO:0000313" key="11">
    <source>
        <dbReference type="EMBL" id="RWR27112.1"/>
    </source>
</evidence>
<feature type="domain" description="Uracil-DNA glycosylase-like" evidence="10">
    <location>
        <begin position="35"/>
        <end position="195"/>
    </location>
</feature>
<keyword evidence="9" id="KW-0234">DNA repair</keyword>
<dbReference type="InterPro" id="IPR005122">
    <property type="entry name" value="Uracil-DNA_glycosylase-like"/>
</dbReference>
<evidence type="ECO:0000256" key="1">
    <source>
        <dbReference type="ARBA" id="ARBA00006521"/>
    </source>
</evidence>
<dbReference type="Gene3D" id="3.40.470.10">
    <property type="entry name" value="Uracil-DNA glycosylase-like domain"/>
    <property type="match status" value="1"/>
</dbReference>
<dbReference type="EMBL" id="SAUX01000024">
    <property type="protein sequence ID" value="RWR27112.1"/>
    <property type="molecule type" value="Genomic_DNA"/>
</dbReference>
<comment type="caution">
    <text evidence="11">The sequence shown here is derived from an EMBL/GenBank/DDBJ whole genome shotgun (WGS) entry which is preliminary data.</text>
</comment>
<dbReference type="GO" id="GO:0046872">
    <property type="term" value="F:metal ion binding"/>
    <property type="evidence" value="ECO:0007669"/>
    <property type="project" value="UniProtKB-KW"/>
</dbReference>
<dbReference type="OrthoDB" id="5290748at2"/>
<name>A0A443K2Y7_9RHOB</name>
<keyword evidence="6" id="KW-0378">Hydrolase</keyword>
<dbReference type="NCBIfam" id="TIGR00758">
    <property type="entry name" value="UDG_fam4"/>
    <property type="match status" value="1"/>
</dbReference>
<organism evidence="11 12">
    <name type="scientific">Paenirhodobacter populi</name>
    <dbReference type="NCBI Taxonomy" id="2306993"/>
    <lineage>
        <taxon>Bacteria</taxon>
        <taxon>Pseudomonadati</taxon>
        <taxon>Pseudomonadota</taxon>
        <taxon>Alphaproteobacteria</taxon>
        <taxon>Rhodobacterales</taxon>
        <taxon>Rhodobacter group</taxon>
        <taxon>Paenirhodobacter</taxon>
    </lineage>
</organism>
<protein>
    <recommendedName>
        <fullName evidence="2">Type-4 uracil-DNA glycosylase</fullName>
    </recommendedName>
</protein>
<evidence type="ECO:0000256" key="6">
    <source>
        <dbReference type="ARBA" id="ARBA00022801"/>
    </source>
</evidence>